<keyword evidence="1" id="KW-0472">Membrane</keyword>
<proteinExistence type="predicted"/>
<comment type="caution">
    <text evidence="2">The sequence shown here is derived from an EMBL/GenBank/DDBJ whole genome shotgun (WGS) entry which is preliminary data.</text>
</comment>
<dbReference type="Proteomes" id="UP000011687">
    <property type="component" value="Unassembled WGS sequence"/>
</dbReference>
<feature type="transmembrane region" description="Helical" evidence="1">
    <location>
        <begin position="106"/>
        <end position="132"/>
    </location>
</feature>
<reference evidence="2 3" key="1">
    <citation type="journal article" date="2014" name="PLoS Genet.">
        <title>Phylogenetically driven sequencing of extremely halophilic archaea reveals strategies for static and dynamic osmo-response.</title>
        <authorList>
            <person name="Becker E.A."/>
            <person name="Seitzer P.M."/>
            <person name="Tritt A."/>
            <person name="Larsen D."/>
            <person name="Krusor M."/>
            <person name="Yao A.I."/>
            <person name="Wu D."/>
            <person name="Madern D."/>
            <person name="Eisen J.A."/>
            <person name="Darling A.E."/>
            <person name="Facciotti M.T."/>
        </authorList>
    </citation>
    <scope>NUCLEOTIDE SEQUENCE [LARGE SCALE GENOMIC DNA]</scope>
    <source>
        <strain evidence="2 3">ATCC 33799</strain>
    </source>
</reference>
<gene>
    <name evidence="2" type="ORF">C435_11415</name>
</gene>
<evidence type="ECO:0000256" key="1">
    <source>
        <dbReference type="SAM" id="Phobius"/>
    </source>
</evidence>
<sequence>MQLISSSQRRNALLKRAALIGVILVMATGGVAAQTGDVTTNPICNDDSNLSVFRPVMNGALQASIFIGVAGGIVSFFGSTAMESLPVGAERREAMKQFEGRARGAALKLLFGGAIFTFILGGVFDISCLNLIPF</sequence>
<dbReference type="AlphaFoldDB" id="M0K7W8"/>
<keyword evidence="3" id="KW-1185">Reference proteome</keyword>
<accession>M0K7W8</accession>
<keyword evidence="1" id="KW-1133">Transmembrane helix</keyword>
<name>M0K7W8_9EURY</name>
<dbReference type="EMBL" id="AOLS01000061">
    <property type="protein sequence ID" value="EMA17306.1"/>
    <property type="molecule type" value="Genomic_DNA"/>
</dbReference>
<organism evidence="2 3">
    <name type="scientific">Haloarcula marismortui ATCC 33799</name>
    <dbReference type="NCBI Taxonomy" id="662475"/>
    <lineage>
        <taxon>Archaea</taxon>
        <taxon>Methanobacteriati</taxon>
        <taxon>Methanobacteriota</taxon>
        <taxon>Stenosarchaea group</taxon>
        <taxon>Halobacteria</taxon>
        <taxon>Halobacteriales</taxon>
        <taxon>Haloarculaceae</taxon>
        <taxon>Haloarcula</taxon>
    </lineage>
</organism>
<evidence type="ECO:0000313" key="2">
    <source>
        <dbReference type="EMBL" id="EMA17306.1"/>
    </source>
</evidence>
<evidence type="ECO:0000313" key="3">
    <source>
        <dbReference type="Proteomes" id="UP000011687"/>
    </source>
</evidence>
<keyword evidence="1" id="KW-0812">Transmembrane</keyword>
<protein>
    <submittedName>
        <fullName evidence="2">Uncharacterized protein</fullName>
    </submittedName>
</protein>
<feature type="transmembrane region" description="Helical" evidence="1">
    <location>
        <begin position="57"/>
        <end position="85"/>
    </location>
</feature>